<proteinExistence type="predicted"/>
<keyword evidence="5" id="KW-0732">Signal</keyword>
<dbReference type="Proteomes" id="UP000182658">
    <property type="component" value="Unassembled WGS sequence"/>
</dbReference>
<dbReference type="Pfam" id="PF00264">
    <property type="entry name" value="Tyrosinase"/>
    <property type="match status" value="1"/>
</dbReference>
<reference evidence="7 8" key="1">
    <citation type="submission" date="2016-10" db="EMBL/GenBank/DDBJ databases">
        <title>Draft genome sequence of Coniochaeta ligniaria NRRL30616, a lignocellulolytic fungus for bioabatement of inhibitors in plant biomass hydrolysates.</title>
        <authorList>
            <consortium name="DOE Joint Genome Institute"/>
            <person name="Jimenez D.J."/>
            <person name="Hector R.E."/>
            <person name="Riley R."/>
            <person name="Sun H."/>
            <person name="Grigoriev I.V."/>
            <person name="Van Elsas J.D."/>
            <person name="Nichols N.N."/>
        </authorList>
    </citation>
    <scope>NUCLEOTIDE SEQUENCE [LARGE SCALE GENOMIC DNA]</scope>
    <source>
        <strain evidence="7 8">NRRL 30616</strain>
    </source>
</reference>
<keyword evidence="2" id="KW-0479">Metal-binding</keyword>
<name>A0A1J7J6R4_9PEZI</name>
<feature type="signal peptide" evidence="5">
    <location>
        <begin position="1"/>
        <end position="17"/>
    </location>
</feature>
<evidence type="ECO:0000256" key="5">
    <source>
        <dbReference type="SAM" id="SignalP"/>
    </source>
</evidence>
<dbReference type="PANTHER" id="PTHR11474:SF131">
    <property type="entry name" value="TYROSINASE COPPER-BINDING DOMAIN-CONTAINING PROTEIN"/>
    <property type="match status" value="1"/>
</dbReference>
<dbReference type="InParanoid" id="A0A1J7J6R4"/>
<keyword evidence="4" id="KW-0503">Monooxygenase</keyword>
<dbReference type="Pfam" id="PF18132">
    <property type="entry name" value="Tyrosinase_C"/>
    <property type="match status" value="1"/>
</dbReference>
<dbReference type="PROSITE" id="PS00498">
    <property type="entry name" value="TYROSINASE_2"/>
    <property type="match status" value="1"/>
</dbReference>
<evidence type="ECO:0000256" key="4">
    <source>
        <dbReference type="ARBA" id="ARBA00023033"/>
    </source>
</evidence>
<comment type="cofactor">
    <cofactor evidence="1">
        <name>Cu(2+)</name>
        <dbReference type="ChEBI" id="CHEBI:29036"/>
    </cofactor>
</comment>
<evidence type="ECO:0000256" key="1">
    <source>
        <dbReference type="ARBA" id="ARBA00001973"/>
    </source>
</evidence>
<dbReference type="InterPro" id="IPR050316">
    <property type="entry name" value="Tyrosinase/Hemocyanin"/>
</dbReference>
<evidence type="ECO:0000313" key="8">
    <source>
        <dbReference type="Proteomes" id="UP000182658"/>
    </source>
</evidence>
<gene>
    <name evidence="7" type="ORF">CONLIGDRAFT_684758</name>
</gene>
<dbReference type="STRING" id="1408157.A0A1J7J6R4"/>
<dbReference type="PANTHER" id="PTHR11474">
    <property type="entry name" value="TYROSINASE FAMILY MEMBER"/>
    <property type="match status" value="1"/>
</dbReference>
<evidence type="ECO:0000256" key="2">
    <source>
        <dbReference type="ARBA" id="ARBA00022723"/>
    </source>
</evidence>
<dbReference type="AlphaFoldDB" id="A0A1J7J6R4"/>
<keyword evidence="3" id="KW-0560">Oxidoreductase</keyword>
<evidence type="ECO:0000313" key="7">
    <source>
        <dbReference type="EMBL" id="OIW24852.1"/>
    </source>
</evidence>
<dbReference type="EMBL" id="KV875102">
    <property type="protein sequence ID" value="OIW24852.1"/>
    <property type="molecule type" value="Genomic_DNA"/>
</dbReference>
<dbReference type="InterPro" id="IPR002227">
    <property type="entry name" value="Tyrosinase_Cu-bd"/>
</dbReference>
<feature type="domain" description="Tyrosinase copper-binding" evidence="6">
    <location>
        <begin position="294"/>
        <end position="305"/>
    </location>
</feature>
<dbReference type="GO" id="GO:0004497">
    <property type="term" value="F:monooxygenase activity"/>
    <property type="evidence" value="ECO:0007669"/>
    <property type="project" value="UniProtKB-KW"/>
</dbReference>
<dbReference type="SUPFAM" id="SSF48056">
    <property type="entry name" value="Di-copper centre-containing domain"/>
    <property type="match status" value="1"/>
</dbReference>
<accession>A0A1J7J6R4</accession>
<dbReference type="OrthoDB" id="6132182at2759"/>
<dbReference type="PRINTS" id="PR00092">
    <property type="entry name" value="TYROSINASE"/>
</dbReference>
<dbReference type="Gene3D" id="1.10.1280.10">
    <property type="entry name" value="Di-copper center containing domain from catechol oxidase"/>
    <property type="match status" value="1"/>
</dbReference>
<dbReference type="InterPro" id="IPR041640">
    <property type="entry name" value="Tyrosinase_C"/>
</dbReference>
<evidence type="ECO:0000259" key="6">
    <source>
        <dbReference type="PROSITE" id="PS00498"/>
    </source>
</evidence>
<feature type="chain" id="PRO_5012588735" evidence="5">
    <location>
        <begin position="18"/>
        <end position="558"/>
    </location>
</feature>
<keyword evidence="8" id="KW-1185">Reference proteome</keyword>
<dbReference type="GO" id="GO:0046872">
    <property type="term" value="F:metal ion binding"/>
    <property type="evidence" value="ECO:0007669"/>
    <property type="project" value="UniProtKB-KW"/>
</dbReference>
<evidence type="ECO:0000256" key="3">
    <source>
        <dbReference type="ARBA" id="ARBA00023002"/>
    </source>
</evidence>
<organism evidence="7 8">
    <name type="scientific">Coniochaeta ligniaria NRRL 30616</name>
    <dbReference type="NCBI Taxonomy" id="1408157"/>
    <lineage>
        <taxon>Eukaryota</taxon>
        <taxon>Fungi</taxon>
        <taxon>Dikarya</taxon>
        <taxon>Ascomycota</taxon>
        <taxon>Pezizomycotina</taxon>
        <taxon>Sordariomycetes</taxon>
        <taxon>Sordariomycetidae</taxon>
        <taxon>Coniochaetales</taxon>
        <taxon>Coniochaetaceae</taxon>
        <taxon>Coniochaeta</taxon>
    </lineage>
</organism>
<sequence length="558" mass="61222">MWAFAVGLMAISRVVSSQSAPVPVSGVQTGIDSNTGARPPRLNIDDLYSRGGPQWDLYVQALSAFQAVNETEELSYFQISGIHGLPFLPWNGAEQVPDGPTTGYCPHGEILFATWHRPFVALFEQVLVSHAQRIANHYPQRTRPTYQAAALSLRQPYWDWATDHSLPLAVILPNITVNGPNGQITIRNPLSSYRFQKTPSGAGFGGALANYPETVRCPVEGGTDDSELSDADLNLPSLALTSQTYAVFTQSQRYDIMASASSPGASFEAPHNNIHNYAGCPNGTLADIGWSAFDPLFMLHHANVDRLIAMWQAIHYNDSTMNTTGVSHGTFGTKEGSIVDAGSPLKPFFDPKLNYYNSRSASQIKAFGYTYPEINDWSTTPDELAAYVTARVNNLYGQGLDTGPRSGPKAKKVADSSTLMIAYSAEIRVGRSDVPLPCTIDLRLGDHVLGRMSLLSMPTRGMSYTSIPLGDALRQLNLRDMPEDVLAPYLQQNLEVQVRKNNGTVLSKGRDIPSLSVELQGRDVVPRRSDSELPKYGTARRWPVTKHSPRHYKLRGAR</sequence>
<protein>
    <submittedName>
        <fullName evidence="7">Di-copper centre-containing protein</fullName>
    </submittedName>
</protein>
<dbReference type="InterPro" id="IPR008922">
    <property type="entry name" value="Di-copper_centre_dom_sf"/>
</dbReference>